<feature type="compositionally biased region" description="Polar residues" evidence="1">
    <location>
        <begin position="326"/>
        <end position="335"/>
    </location>
</feature>
<dbReference type="EMBL" id="LVYI01000013">
    <property type="protein sequence ID" value="OAP54659.1"/>
    <property type="molecule type" value="Genomic_DNA"/>
</dbReference>
<feature type="region of interest" description="Disordered" evidence="1">
    <location>
        <begin position="116"/>
        <end position="151"/>
    </location>
</feature>
<keyword evidence="2" id="KW-0812">Transmembrane</keyword>
<evidence type="ECO:0000256" key="2">
    <source>
        <dbReference type="SAM" id="Phobius"/>
    </source>
</evidence>
<keyword evidence="2" id="KW-0472">Membrane</keyword>
<protein>
    <submittedName>
        <fullName evidence="4">Uncharacterized protein</fullName>
    </submittedName>
</protein>
<feature type="transmembrane region" description="Helical" evidence="2">
    <location>
        <begin position="65"/>
        <end position="86"/>
    </location>
</feature>
<reference evidence="4 5" key="1">
    <citation type="submission" date="2016-04" db="EMBL/GenBank/DDBJ databases">
        <title>Draft genome of Fonsecaea erecta CBS 125763.</title>
        <authorList>
            <person name="Weiss V.A."/>
            <person name="Vicente V.A."/>
            <person name="Raittz R.T."/>
            <person name="Moreno L.F."/>
            <person name="De Souza E.M."/>
            <person name="Pedrosa F.O."/>
            <person name="Steffens M.B."/>
            <person name="Faoro H."/>
            <person name="Tadra-Sfeir M.Z."/>
            <person name="Najafzadeh M.J."/>
            <person name="Felipe M.S."/>
            <person name="Teixeira M."/>
            <person name="Sun J."/>
            <person name="Xi L."/>
            <person name="Gomes R."/>
            <person name="De Azevedo C.M."/>
            <person name="Salgado C.G."/>
            <person name="Da Silva M.B."/>
            <person name="Nascimento M.F."/>
            <person name="Queiroz-Telles F."/>
            <person name="Attili D.S."/>
            <person name="Gorbushina A."/>
        </authorList>
    </citation>
    <scope>NUCLEOTIDE SEQUENCE [LARGE SCALE GENOMIC DNA]</scope>
    <source>
        <strain evidence="4 5">CBS 125763</strain>
    </source>
</reference>
<gene>
    <name evidence="4" type="ORF">AYL99_11107</name>
</gene>
<organism evidence="4 5">
    <name type="scientific">Fonsecaea erecta</name>
    <dbReference type="NCBI Taxonomy" id="1367422"/>
    <lineage>
        <taxon>Eukaryota</taxon>
        <taxon>Fungi</taxon>
        <taxon>Dikarya</taxon>
        <taxon>Ascomycota</taxon>
        <taxon>Pezizomycotina</taxon>
        <taxon>Eurotiomycetes</taxon>
        <taxon>Chaetothyriomycetidae</taxon>
        <taxon>Chaetothyriales</taxon>
        <taxon>Herpotrichiellaceae</taxon>
        <taxon>Fonsecaea</taxon>
    </lineage>
</organism>
<feature type="region of interest" description="Disordered" evidence="1">
    <location>
        <begin position="283"/>
        <end position="335"/>
    </location>
</feature>
<dbReference type="OrthoDB" id="4524805at2759"/>
<feature type="region of interest" description="Disordered" evidence="1">
    <location>
        <begin position="180"/>
        <end position="259"/>
    </location>
</feature>
<keyword evidence="5" id="KW-1185">Reference proteome</keyword>
<keyword evidence="2" id="KW-1133">Transmembrane helix</keyword>
<evidence type="ECO:0000313" key="5">
    <source>
        <dbReference type="Proteomes" id="UP000078343"/>
    </source>
</evidence>
<dbReference type="Proteomes" id="UP000078343">
    <property type="component" value="Unassembled WGS sequence"/>
</dbReference>
<feature type="compositionally biased region" description="Pro residues" evidence="1">
    <location>
        <begin position="196"/>
        <end position="229"/>
    </location>
</feature>
<comment type="caution">
    <text evidence="4">The sequence shown here is derived from an EMBL/GenBank/DDBJ whole genome shotgun (WGS) entry which is preliminary data.</text>
</comment>
<dbReference type="AlphaFoldDB" id="A0A178Z4I7"/>
<proteinExistence type="predicted"/>
<dbReference type="GeneID" id="30015275"/>
<evidence type="ECO:0000256" key="1">
    <source>
        <dbReference type="SAM" id="MobiDB-lite"/>
    </source>
</evidence>
<feature type="signal peptide" evidence="3">
    <location>
        <begin position="1"/>
        <end position="26"/>
    </location>
</feature>
<evidence type="ECO:0000313" key="4">
    <source>
        <dbReference type="EMBL" id="OAP54659.1"/>
    </source>
</evidence>
<sequence length="496" mass="54129">MSCPSAILTFSLLICISVLIVPPSAAQPHSIWDISIDESPAPPPDQGPPLSAGALRDKSKLKYEVIGIVGAYVVWLLITIVLLFLVGKKLRRRVQTSNRSLSMEIVKPAPLANQSKMAVEPPLKSPGKMASLRSWATGKSHSHKQSSISVSSTIDEKILEADKARNQDEMARLYAAVMAHDEEKARSSGQTSPRTPNYPPQYNAPPTPRSPYHLPPTPRSPQHQPPTPRSPYYQPNIHLNLMGPASPRSPRYPPEFQHLRNPETDIQSQPVPPVGHALIHPLAPTPADDASSMRTPSQASGRKKVSPLSFISGRSDSADQTKKRPSNISVRGQPISQPIGSAALTDISIYSEEALSSPRIYNPGPAPPTPGQKSAVTVVEEVEKKGPPAPISLHSTAATNSSNSLPFRQFYNDALKSAPATKTTFVDRRESILGVHPKTGVPQTPYSPYMPYTPMTPVTPRTLMTKKEMRKNRKKEGLKVLTEDDMVLSDEDLWST</sequence>
<name>A0A178Z4I7_9EURO</name>
<dbReference type="RefSeq" id="XP_018688026.1">
    <property type="nucleotide sequence ID" value="XM_018842613.1"/>
</dbReference>
<evidence type="ECO:0000256" key="3">
    <source>
        <dbReference type="SAM" id="SignalP"/>
    </source>
</evidence>
<keyword evidence="3" id="KW-0732">Signal</keyword>
<accession>A0A178Z4I7</accession>
<feature type="chain" id="PRO_5008098238" evidence="3">
    <location>
        <begin position="27"/>
        <end position="496"/>
    </location>
</feature>